<evidence type="ECO:0000256" key="5">
    <source>
        <dbReference type="ARBA" id="ARBA00021901"/>
    </source>
</evidence>
<name>A0A0H2YNI1_CLOP1</name>
<evidence type="ECO:0000256" key="2">
    <source>
        <dbReference type="ARBA" id="ARBA00004950"/>
    </source>
</evidence>
<dbReference type="Gene3D" id="3.90.700.10">
    <property type="entry name" value="Succinate dehydrogenase/fumarate reductase flavoprotein, catalytic domain"/>
    <property type="match status" value="1"/>
</dbReference>
<dbReference type="SUPFAM" id="SSF51905">
    <property type="entry name" value="FAD/NAD(P)-binding domain"/>
    <property type="match status" value="1"/>
</dbReference>
<evidence type="ECO:0000313" key="13">
    <source>
        <dbReference type="EMBL" id="ABG82433.1"/>
    </source>
</evidence>
<comment type="catalytic activity">
    <reaction evidence="11">
        <text>L-aspartate + O2 = iminosuccinate + H2O2</text>
        <dbReference type="Rhea" id="RHEA:25876"/>
        <dbReference type="ChEBI" id="CHEBI:15379"/>
        <dbReference type="ChEBI" id="CHEBI:16240"/>
        <dbReference type="ChEBI" id="CHEBI:29991"/>
        <dbReference type="ChEBI" id="CHEBI:77875"/>
        <dbReference type="EC" id="1.4.3.16"/>
    </reaction>
    <physiologicalReaction direction="left-to-right" evidence="11">
        <dbReference type="Rhea" id="RHEA:25877"/>
    </physiologicalReaction>
</comment>
<keyword evidence="9 13" id="KW-0560">Oxidoreductase</keyword>
<evidence type="ECO:0000256" key="10">
    <source>
        <dbReference type="ARBA" id="ARBA00030386"/>
    </source>
</evidence>
<dbReference type="GO" id="GO:0034628">
    <property type="term" value="P:'de novo' NAD+ biosynthetic process from L-aspartate"/>
    <property type="evidence" value="ECO:0007669"/>
    <property type="project" value="TreeGrafter"/>
</dbReference>
<evidence type="ECO:0000313" key="14">
    <source>
        <dbReference type="Proteomes" id="UP000001823"/>
    </source>
</evidence>
<dbReference type="PANTHER" id="PTHR42716:SF2">
    <property type="entry name" value="L-ASPARTATE OXIDASE, CHLOROPLASTIC"/>
    <property type="match status" value="1"/>
</dbReference>
<sequence>MKRVADVLIVGSGVAGLYASLNLREDLEIIMVSKKSVNLCNSSLAQGGIAVARGKEDFQSFIEDTLKAGKYENNIDSVRVLVEESMDNINKLIDLGANFEKDENGVLFTKEGAHEINRIVYHKDITGKHVEDILLENVKRRKNIKIIEDCEMVDIYHRDNRCIGALFNKDGETLSIYAKVVILATGGIGGLFKKSTNERIITGDSIGVAIRNNIEIKDLSYIQIHPTAFFSKKSEEKRFLISESVRGEGGKLINCNGERFVDELLPRDIVSKKIYEEMKKTNSNNVFLDVSFMEKSFLQNRFPNIYNKCLEEGIDISKEPIPVAPAQHYFMGGIKVDLNGKTSMENLYAFGETSCTGVHGANRLASNSLLEALVFSRRGALEINSYIDNLELIIEERECEDLDKYRLLNRKILIDEICRLRGDIKDELVTCGGECKKSS</sequence>
<dbReference type="InterPro" id="IPR003953">
    <property type="entry name" value="FAD-dep_OxRdtase_2_FAD-bd"/>
</dbReference>
<dbReference type="PRINTS" id="PR00368">
    <property type="entry name" value="FADPNR"/>
</dbReference>
<comment type="cofactor">
    <cofactor evidence="1">
        <name>FAD</name>
        <dbReference type="ChEBI" id="CHEBI:57692"/>
    </cofactor>
</comment>
<keyword evidence="7" id="KW-0662">Pyridine nucleotide biosynthesis</keyword>
<dbReference type="GO" id="GO:0008734">
    <property type="term" value="F:L-aspartate oxidase activity"/>
    <property type="evidence" value="ECO:0007669"/>
    <property type="project" value="UniProtKB-EC"/>
</dbReference>
<dbReference type="AlphaFoldDB" id="A0A0H2YNI1"/>
<dbReference type="GO" id="GO:0033765">
    <property type="term" value="F:steroid dehydrogenase activity, acting on the CH-CH group of donors"/>
    <property type="evidence" value="ECO:0007669"/>
    <property type="project" value="UniProtKB-ARBA"/>
</dbReference>
<proteinExistence type="inferred from homology"/>
<dbReference type="Proteomes" id="UP000001823">
    <property type="component" value="Chromosome"/>
</dbReference>
<keyword evidence="6" id="KW-0285">Flavoprotein</keyword>
<dbReference type="FunFam" id="3.90.700.10:FF:000002">
    <property type="entry name" value="L-aspartate oxidase"/>
    <property type="match status" value="1"/>
</dbReference>
<evidence type="ECO:0000256" key="3">
    <source>
        <dbReference type="ARBA" id="ARBA00008562"/>
    </source>
</evidence>
<dbReference type="RefSeq" id="WP_011590170.1">
    <property type="nucleotide sequence ID" value="NC_008261.1"/>
</dbReference>
<reference evidence="13 14" key="1">
    <citation type="journal article" date="2006" name="Genome Res.">
        <title>Skewed genomic variability in strains of the toxigenic bacterial pathogen, Clostridium perfringens.</title>
        <authorList>
            <person name="Myers G.S."/>
            <person name="Rasko D.A."/>
            <person name="Cheung J.K."/>
            <person name="Ravel J."/>
            <person name="Seshadri R."/>
            <person name="Deboy R.T."/>
            <person name="Ren Q."/>
            <person name="Varga J."/>
            <person name="Awad M.M."/>
            <person name="Brinkac L.M."/>
            <person name="Daugherty S.C."/>
            <person name="Haft D.H."/>
            <person name="Dodson R.J."/>
            <person name="Madupu R."/>
            <person name="Nelson W.C."/>
            <person name="Rosovitz M.J."/>
            <person name="Sullivan S.A."/>
            <person name="Khouri H."/>
            <person name="Dimitrov G.I."/>
            <person name="Watkins K.L."/>
            <person name="Mulligan S."/>
            <person name="Benton J."/>
            <person name="Radune D."/>
            <person name="Fisher D.J."/>
            <person name="Atkins H.S."/>
            <person name="Hiscox T."/>
            <person name="Jost B.H."/>
            <person name="Billington S.J."/>
            <person name="Songer J.G."/>
            <person name="McClane B.A."/>
            <person name="Titball R.W."/>
            <person name="Rood J.I."/>
            <person name="Melville S.B."/>
            <person name="Paulsen I.T."/>
        </authorList>
    </citation>
    <scope>NUCLEOTIDE SEQUENCE [LARGE SCALE GENOMIC DNA]</scope>
    <source>
        <strain evidence="14">ATCC 13124 / DSM 756 / JCM 1290 / NCIMB 6125 / NCTC 8237 / S 107 / Type A</strain>
    </source>
</reference>
<evidence type="ECO:0000256" key="6">
    <source>
        <dbReference type="ARBA" id="ARBA00022630"/>
    </source>
</evidence>
<dbReference type="KEGG" id="cpf:CPF_0383"/>
<accession>A0A0H2YNI1</accession>
<dbReference type="EMBL" id="CP000246">
    <property type="protein sequence ID" value="ABG82433.1"/>
    <property type="molecule type" value="Genomic_DNA"/>
</dbReference>
<dbReference type="PANTHER" id="PTHR42716">
    <property type="entry name" value="L-ASPARTATE OXIDASE"/>
    <property type="match status" value="1"/>
</dbReference>
<keyword evidence="14" id="KW-1185">Reference proteome</keyword>
<evidence type="ECO:0000256" key="4">
    <source>
        <dbReference type="ARBA" id="ARBA00012173"/>
    </source>
</evidence>
<dbReference type="eggNOG" id="COG0029">
    <property type="taxonomic scope" value="Bacteria"/>
</dbReference>
<keyword evidence="8" id="KW-0274">FAD</keyword>
<dbReference type="Gene3D" id="3.50.50.60">
    <property type="entry name" value="FAD/NAD(P)-binding domain"/>
    <property type="match status" value="1"/>
</dbReference>
<comment type="similarity">
    <text evidence="3">Belongs to the FAD-dependent oxidoreductase 2 family. NadB subfamily.</text>
</comment>
<gene>
    <name evidence="13" type="primary">nadB</name>
    <name evidence="13" type="ordered locus">CPF_0383</name>
</gene>
<protein>
    <recommendedName>
        <fullName evidence="5">L-aspartate oxidase</fullName>
        <ecNumber evidence="4">1.4.3.16</ecNumber>
    </recommendedName>
    <alternativeName>
        <fullName evidence="10">Quinolinate synthase B</fullName>
    </alternativeName>
</protein>
<dbReference type="EC" id="1.4.3.16" evidence="4"/>
<dbReference type="HOGENOM" id="CLU_014312_3_1_9"/>
<dbReference type="NCBIfam" id="NF004820">
    <property type="entry name" value="PRK06175.1"/>
    <property type="match status" value="1"/>
</dbReference>
<evidence type="ECO:0000256" key="9">
    <source>
        <dbReference type="ARBA" id="ARBA00023002"/>
    </source>
</evidence>
<feature type="domain" description="FAD-dependent oxidoreductase 2 FAD-binding" evidence="12">
    <location>
        <begin position="6"/>
        <end position="369"/>
    </location>
</feature>
<evidence type="ECO:0000256" key="1">
    <source>
        <dbReference type="ARBA" id="ARBA00001974"/>
    </source>
</evidence>
<dbReference type="STRING" id="195103.CPF_0383"/>
<dbReference type="InterPro" id="IPR005288">
    <property type="entry name" value="NadB"/>
</dbReference>
<dbReference type="PaxDb" id="195103-CPF_0383"/>
<dbReference type="SUPFAM" id="SSF56425">
    <property type="entry name" value="Succinate dehydrogenase/fumarate reductase flavoprotein, catalytic domain"/>
    <property type="match status" value="1"/>
</dbReference>
<dbReference type="InterPro" id="IPR036188">
    <property type="entry name" value="FAD/NAD-bd_sf"/>
</dbReference>
<dbReference type="InterPro" id="IPR027477">
    <property type="entry name" value="Succ_DH/fumarate_Rdtase_cat_sf"/>
</dbReference>
<evidence type="ECO:0000259" key="12">
    <source>
        <dbReference type="Pfam" id="PF00890"/>
    </source>
</evidence>
<evidence type="ECO:0000256" key="8">
    <source>
        <dbReference type="ARBA" id="ARBA00022827"/>
    </source>
</evidence>
<comment type="pathway">
    <text evidence="2">Cofactor biosynthesis; NAD(+) biosynthesis; iminoaspartate from L-aspartate (oxidase route): step 1/1.</text>
</comment>
<evidence type="ECO:0000256" key="11">
    <source>
        <dbReference type="ARBA" id="ARBA00048305"/>
    </source>
</evidence>
<dbReference type="Pfam" id="PF00890">
    <property type="entry name" value="FAD_binding_2"/>
    <property type="match status" value="1"/>
</dbReference>
<organism evidence="13 14">
    <name type="scientific">Clostridium perfringens (strain ATCC 13124 / DSM 756 / JCM 1290 / NCIMB 6125 / NCTC 8237 / Type A)</name>
    <dbReference type="NCBI Taxonomy" id="195103"/>
    <lineage>
        <taxon>Bacteria</taxon>
        <taxon>Bacillati</taxon>
        <taxon>Bacillota</taxon>
        <taxon>Clostridia</taxon>
        <taxon>Eubacteriales</taxon>
        <taxon>Clostridiaceae</taxon>
        <taxon>Clostridium</taxon>
    </lineage>
</organism>
<evidence type="ECO:0000256" key="7">
    <source>
        <dbReference type="ARBA" id="ARBA00022642"/>
    </source>
</evidence>
<dbReference type="UniPathway" id="UPA00253">
    <property type="reaction ID" value="UER00326"/>
</dbReference>